<accession>A0ABR6BK67</accession>
<feature type="chain" id="PRO_5046343474" description="Secretory lipase" evidence="1">
    <location>
        <begin position="29"/>
        <end position="406"/>
    </location>
</feature>
<evidence type="ECO:0000256" key="1">
    <source>
        <dbReference type="SAM" id="SignalP"/>
    </source>
</evidence>
<protein>
    <recommendedName>
        <fullName evidence="4">Secretory lipase</fullName>
    </recommendedName>
</protein>
<evidence type="ECO:0008006" key="4">
    <source>
        <dbReference type="Google" id="ProtNLM"/>
    </source>
</evidence>
<sequence length="406" mass="42004">MRVMVRRALVTASATAVLLAVAAVPASADEAFYTPPSPLPAGQNGDVLKSQPSKYNGATATRIMYLSRDAKNQPIPVTGTVLVPSKPWTGPGQRPIVAYAPFTAGMGDQCAPSKTLAGDGSSDITASVQGSFINPLLDKGIAVAQTDYQGLGTPGEHTYVIRAAEGHAVLDVLRAAQRLPGTGLPANGPVGITGYSQGGGASAAAAELAASYAPELNVKGAYVGAPPADKSVLAKSLDGSYAFGFLGFSLIGINTAYPETHMLDLANSTGADLFVQASKSCTMDAIFKFAFKQSSSLTKDGRPVSAYLDQEPFRSVVADLKLGTVKPSVPTLVEHSPLDDILPYAQGKQLAKDWCSLGGTVQFKDLASFTLFFSHALAAFGAAGDSATWLNDRFTGQAATSTCGQF</sequence>
<dbReference type="PANTHER" id="PTHR34853:SF1">
    <property type="entry name" value="LIPASE 5"/>
    <property type="match status" value="1"/>
</dbReference>
<dbReference type="InterPro" id="IPR005152">
    <property type="entry name" value="Lipase_secreted"/>
</dbReference>
<dbReference type="InterPro" id="IPR029058">
    <property type="entry name" value="AB_hydrolase_fold"/>
</dbReference>
<dbReference type="PANTHER" id="PTHR34853">
    <property type="match status" value="1"/>
</dbReference>
<dbReference type="EMBL" id="JACJID010000003">
    <property type="protein sequence ID" value="MBA8927293.1"/>
    <property type="molecule type" value="Genomic_DNA"/>
</dbReference>
<dbReference type="SUPFAM" id="SSF53474">
    <property type="entry name" value="alpha/beta-Hydrolases"/>
    <property type="match status" value="1"/>
</dbReference>
<evidence type="ECO:0000313" key="3">
    <source>
        <dbReference type="Proteomes" id="UP000517916"/>
    </source>
</evidence>
<feature type="signal peptide" evidence="1">
    <location>
        <begin position="1"/>
        <end position="28"/>
    </location>
</feature>
<organism evidence="2 3">
    <name type="scientific">Kutzneria viridogrisea</name>
    <dbReference type="NCBI Taxonomy" id="47990"/>
    <lineage>
        <taxon>Bacteria</taxon>
        <taxon>Bacillati</taxon>
        <taxon>Actinomycetota</taxon>
        <taxon>Actinomycetes</taxon>
        <taxon>Pseudonocardiales</taxon>
        <taxon>Pseudonocardiaceae</taxon>
        <taxon>Kutzneria</taxon>
    </lineage>
</organism>
<proteinExistence type="predicted"/>
<dbReference type="Gene3D" id="1.10.260.130">
    <property type="match status" value="1"/>
</dbReference>
<keyword evidence="3" id="KW-1185">Reference proteome</keyword>
<dbReference type="PIRSF" id="PIRSF029171">
    <property type="entry name" value="Esterase_LipA"/>
    <property type="match status" value="1"/>
</dbReference>
<dbReference type="Gene3D" id="3.40.50.1820">
    <property type="entry name" value="alpha/beta hydrolase"/>
    <property type="match status" value="1"/>
</dbReference>
<reference evidence="2 3" key="1">
    <citation type="submission" date="2020-08" db="EMBL/GenBank/DDBJ databases">
        <title>Genomic Encyclopedia of Archaeal and Bacterial Type Strains, Phase II (KMG-II): from individual species to whole genera.</title>
        <authorList>
            <person name="Goeker M."/>
        </authorList>
    </citation>
    <scope>NUCLEOTIDE SEQUENCE [LARGE SCALE GENOMIC DNA]</scope>
    <source>
        <strain evidence="2 3">DSM 43850</strain>
    </source>
</reference>
<comment type="caution">
    <text evidence="2">The sequence shown here is derived from an EMBL/GenBank/DDBJ whole genome shotgun (WGS) entry which is preliminary data.</text>
</comment>
<dbReference type="RefSeq" id="WP_025355533.1">
    <property type="nucleotide sequence ID" value="NZ_BAAABQ010000057.1"/>
</dbReference>
<dbReference type="Proteomes" id="UP000517916">
    <property type="component" value="Unassembled WGS sequence"/>
</dbReference>
<gene>
    <name evidence="2" type="ORF">BC739_004499</name>
</gene>
<name>A0ABR6BK67_9PSEU</name>
<dbReference type="Pfam" id="PF03583">
    <property type="entry name" value="LIP"/>
    <property type="match status" value="1"/>
</dbReference>
<evidence type="ECO:0000313" key="2">
    <source>
        <dbReference type="EMBL" id="MBA8927293.1"/>
    </source>
</evidence>
<keyword evidence="1" id="KW-0732">Signal</keyword>